<dbReference type="VEuPathDB" id="FungiDB:CCM_00133"/>
<sequence>MAEPASAHVQMMQKRLHAAASQLETRYKDMPHMLNQVADAKLCVQEYIAAYDEGKPFFPRDMMASLDQQIDALRRRDAAETDDDGIVTLTDVTGRSGSWPLKPPGGCSEEMSVDTYIILYNTHQKMTHMSVKFPENMLGSNVPVQLGWTRAGTPSGWPLDDLADVFRTHQASWLASADCASLVDILAASATTPIRKIVCFGLGRLDDWEKRTREDLADSTKHAAVQHAAALTMAEVLGRAQGLPGALPCYAQDPAYAGVEKQLLAALGFVVLADPKGFLEVDADTLVLSVAPNVPVQQIVADMGWPAAMVWNTIAMDREDESHRDYELINDEHGELRCCPWSTDEGSTRVTEMARHYTCIPFPGDPSTNNFGQVSIYLRNKLPVNGSHLGLGKEPK</sequence>
<protein>
    <submittedName>
        <fullName evidence="2">Sensitivity To Red Light Reduced-SRR1</fullName>
    </submittedName>
</protein>
<dbReference type="EMBL" id="CP023324">
    <property type="protein sequence ID" value="ATY61905.1"/>
    <property type="molecule type" value="Genomic_DNA"/>
</dbReference>
<proteinExistence type="predicted"/>
<evidence type="ECO:0000313" key="3">
    <source>
        <dbReference type="Proteomes" id="UP000323067"/>
    </source>
</evidence>
<reference evidence="2 3" key="1">
    <citation type="journal article" date="2017" name="BMC Genomics">
        <title>Chromosome level assembly and secondary metabolite potential of the parasitic fungus Cordyceps militaris.</title>
        <authorList>
            <person name="Kramer G.J."/>
            <person name="Nodwell J.R."/>
        </authorList>
    </citation>
    <scope>NUCLEOTIDE SEQUENCE [LARGE SCALE GENOMIC DNA]</scope>
    <source>
        <strain evidence="2 3">ATCC 34164</strain>
    </source>
</reference>
<feature type="domain" description="SRR1-like" evidence="1">
    <location>
        <begin position="188"/>
        <end position="330"/>
    </location>
</feature>
<dbReference type="VEuPathDB" id="FungiDB:A9K55_008862"/>
<dbReference type="AlphaFoldDB" id="A0A2H4SFL4"/>
<name>A0A2H4SFL4_CORMI</name>
<dbReference type="Proteomes" id="UP000323067">
    <property type="component" value="Chromosome vii"/>
</dbReference>
<dbReference type="PANTHER" id="PTHR42080">
    <property type="entry name" value="SRR1 DOMAIN-CONTAINING PROTEIN"/>
    <property type="match status" value="1"/>
</dbReference>
<dbReference type="OrthoDB" id="5230585at2759"/>
<organism evidence="2 3">
    <name type="scientific">Cordyceps militaris</name>
    <name type="common">Caterpillar fungus</name>
    <name type="synonym">Clavaria militaris</name>
    <dbReference type="NCBI Taxonomy" id="73501"/>
    <lineage>
        <taxon>Eukaryota</taxon>
        <taxon>Fungi</taxon>
        <taxon>Dikarya</taxon>
        <taxon>Ascomycota</taxon>
        <taxon>Pezizomycotina</taxon>
        <taxon>Sordariomycetes</taxon>
        <taxon>Hypocreomycetidae</taxon>
        <taxon>Hypocreales</taxon>
        <taxon>Cordycipitaceae</taxon>
        <taxon>Cordyceps</taxon>
    </lineage>
</organism>
<accession>A0A2H4SFL4</accession>
<gene>
    <name evidence="2" type="ORF">A9K55_008862</name>
</gene>
<evidence type="ECO:0000313" key="2">
    <source>
        <dbReference type="EMBL" id="ATY61905.1"/>
    </source>
</evidence>
<evidence type="ECO:0000259" key="1">
    <source>
        <dbReference type="Pfam" id="PF07985"/>
    </source>
</evidence>
<dbReference type="PANTHER" id="PTHR42080:SF3">
    <property type="entry name" value="SRR1-LIKE DOMAIN-CONTAINING PROTEIN"/>
    <property type="match status" value="1"/>
</dbReference>
<dbReference type="Pfam" id="PF07985">
    <property type="entry name" value="SRR1"/>
    <property type="match status" value="1"/>
</dbReference>
<dbReference type="InterPro" id="IPR012942">
    <property type="entry name" value="SRR1-like"/>
</dbReference>